<dbReference type="Gene3D" id="3.40.50.300">
    <property type="entry name" value="P-loop containing nucleotide triphosphate hydrolases"/>
    <property type="match status" value="1"/>
</dbReference>
<evidence type="ECO:0000313" key="2">
    <source>
        <dbReference type="Proteomes" id="UP001159075"/>
    </source>
</evidence>
<gene>
    <name evidence="1" type="ORF">ODY93_09460</name>
</gene>
<sequence length="1496" mass="173589">MEPITLAIGGASYYVAVKFVDQFISQEGYGWFQKKLFPKQRYVDRLYQLIEETASEFEVEYPTDLDKVPFYQSQPLFDVLNEYTLFQEFPDKAEVVNKFSDYPSVLPPTKKQLERFYAILALKINKCTTLKKLHIEDTYKEKIFDINEELIQIKLLLRSIDEKLTFHLSDDWLNEKNRQAIADLGGRYTPELNLKLEIAKIFEGLGRTQNFSELFYSHIDSFLIKGKKLRTCDEISSQLSLISKSLTDIITLYREIDFSKLNKIPTDEFCKSITYCNNAVLESESVLWKLREEAKAAGGYNDYSDKYSSILRELRDFDYECNKLSNFLNSITVKLSNNPFLLLEGEAGIGKSHLLADVIETRIKSGFPSLFLLGQQLTSNESPWVQIFKRLQVDTTSNDFLEKLDLYAKKTNKRFLIFIDAINEGSGNKFWDDNINSFVEEVKKHDWLGLIMSVRSTYKNITISDENVSRNNFEVHEHIGFKNVELEAVNLFYDNYNIERPSSPNLNPEFKNPLFLKLLCEGVKKSGLSKVPVGFHGISKILSFFIAGVNKSLASPKKYSFDASFPLVNDALNELIKLKVNSGAKSIPLKEAHVAVQSIVQDYVNDRTFLNALIDEGLLTKGTTRNDDNVAEEVVYISFERFDDHLTVNYLLDGIEIIEDEFKTGGLLKSYFKEEYDFYYNQGIVEALSIQLPEKYGKELYELLPEFSGHDYLINSFIDSLVWRETSAIDFDKLKPFINDNVLQYRGTFSHFLEVLISISGIEGHPFNANFLHDWLSKHPLPNRDAFWTTQLKYKYSEDSTFRHLIDWAWGGFDKSYISDDSIELVATALCWFLTSSNRKLRDCSTKALVNLLENRIPVLIRVIDKFDGVDDLYVWERVLAVTLGCVLRTEDHHELGPVAEIVYTKVFDTEDVYPHFLLRDYAREIIEYVSHLGLITENIEVSKTKPPYKSEWPDDIPTKDELKGLYDEKDYWDLWSSVMGGGDFSRYTIGTNSNHSDWSGYRFGQIPVNREEIFNDFKSRLSEEQLQLFDSIDPFIYENASNDLDIDEYFTFRIPTARKTDEVLSANILAFKEALSAELLALYEGDIEPYFDHNNNLLDTDAHFDLRLAERLIFNRVIELGWSPDLHGDFDRGIGTGRGRHEPYQERIGKKYQWIAFHEFMARLSDNYIRYEGYGDEREEYPYLGPWEPYERDIDPTILLKNTADKSIPIEDQWWISKEAFEWNCTFEDWVKDTSTLDNPQGLIEVKDNKGGDWLVLESYPSWKEPKEVGKEDWGHPRKEVWCHLRSYLVKSSEYEHFKNWAASQHYMGRWMPESTDRYQLFNREYYWSEAFKFFKSDYYGGSDWVTVTDKKTRTEIADVGVTTIGYRWEEEFDQSKAETLSFLKPSSLIFDNMKLKHGSQEGSYIDEANNVVCFAAEALNDTKAYLLIKKEPFLKMLKDNDLEVVWTLLGEKGVIGGSLSSNHNYGRIEFSGAFYIDGDHIEGKHKIFTTNCSG</sequence>
<proteinExistence type="predicted"/>
<dbReference type="SUPFAM" id="SSF52540">
    <property type="entry name" value="P-loop containing nucleoside triphosphate hydrolases"/>
    <property type="match status" value="1"/>
</dbReference>
<keyword evidence="1" id="KW-0067">ATP-binding</keyword>
<keyword evidence="2" id="KW-1185">Reference proteome</keyword>
<protein>
    <submittedName>
        <fullName evidence="1">ATP-binding protein</fullName>
    </submittedName>
</protein>
<name>A0ABT6UDE5_9GAMM</name>
<accession>A0ABT6UDE5</accession>
<dbReference type="Proteomes" id="UP001159075">
    <property type="component" value="Unassembled WGS sequence"/>
</dbReference>
<comment type="caution">
    <text evidence="1">The sequence shown here is derived from an EMBL/GenBank/DDBJ whole genome shotgun (WGS) entry which is preliminary data.</text>
</comment>
<dbReference type="GO" id="GO:0005524">
    <property type="term" value="F:ATP binding"/>
    <property type="evidence" value="ECO:0007669"/>
    <property type="project" value="UniProtKB-KW"/>
</dbReference>
<dbReference type="EMBL" id="JAOTLW010000008">
    <property type="protein sequence ID" value="MDI5831790.1"/>
    <property type="molecule type" value="Genomic_DNA"/>
</dbReference>
<keyword evidence="1" id="KW-0547">Nucleotide-binding</keyword>
<reference evidence="1 2" key="1">
    <citation type="submission" date="2022-09" db="EMBL/GenBank/DDBJ databases">
        <title>The outer-membrane cytochrome OmcA is essential for infection of Shewanella oneidensis by a zebrafish-associated bacteriophage.</title>
        <authorList>
            <person name="Grenfell A.W."/>
            <person name="Intile P."/>
            <person name="Mcfarlane J."/>
            <person name="Leung D."/>
            <person name="Abdalla K."/>
            <person name="Wold M."/>
            <person name="Kees E."/>
            <person name="Gralnick J."/>
        </authorList>
    </citation>
    <scope>NUCLEOTIDE SEQUENCE [LARGE SCALE GENOMIC DNA]</scope>
    <source>
        <strain evidence="1 2">NF-5</strain>
    </source>
</reference>
<dbReference type="RefSeq" id="WP_282679298.1">
    <property type="nucleotide sequence ID" value="NZ_JAOTLW010000008.1"/>
</dbReference>
<dbReference type="InterPro" id="IPR027417">
    <property type="entry name" value="P-loop_NTPase"/>
</dbReference>
<organism evidence="1 2">
    <name type="scientific">Shewanella xiamenensis</name>
    <dbReference type="NCBI Taxonomy" id="332186"/>
    <lineage>
        <taxon>Bacteria</taxon>
        <taxon>Pseudomonadati</taxon>
        <taxon>Pseudomonadota</taxon>
        <taxon>Gammaproteobacteria</taxon>
        <taxon>Alteromonadales</taxon>
        <taxon>Shewanellaceae</taxon>
        <taxon>Shewanella</taxon>
    </lineage>
</organism>
<dbReference type="NCBIfam" id="NF041813">
    <property type="entry name" value="Avs2"/>
    <property type="match status" value="1"/>
</dbReference>
<evidence type="ECO:0000313" key="1">
    <source>
        <dbReference type="EMBL" id="MDI5831790.1"/>
    </source>
</evidence>